<dbReference type="Proteomes" id="UP000019151">
    <property type="component" value="Chromosome"/>
</dbReference>
<feature type="compositionally biased region" description="Polar residues" evidence="1">
    <location>
        <begin position="102"/>
        <end position="112"/>
    </location>
</feature>
<dbReference type="AlphaFoldDB" id="W0RLQ0"/>
<keyword evidence="4" id="KW-1185">Reference proteome</keyword>
<feature type="compositionally biased region" description="Pro residues" evidence="1">
    <location>
        <begin position="86"/>
        <end position="97"/>
    </location>
</feature>
<evidence type="ECO:0000256" key="1">
    <source>
        <dbReference type="SAM" id="MobiDB-lite"/>
    </source>
</evidence>
<dbReference type="STRING" id="861299.J421_4477"/>
<proteinExistence type="predicted"/>
<feature type="signal peptide" evidence="2">
    <location>
        <begin position="1"/>
        <end position="22"/>
    </location>
</feature>
<accession>W0RLQ0</accession>
<dbReference type="OrthoDB" id="5526158at2"/>
<dbReference type="RefSeq" id="WP_025413445.1">
    <property type="nucleotide sequence ID" value="NZ_CP007128.1"/>
</dbReference>
<evidence type="ECO:0000313" key="4">
    <source>
        <dbReference type="Proteomes" id="UP000019151"/>
    </source>
</evidence>
<gene>
    <name evidence="3" type="ORF">J421_4477</name>
</gene>
<feature type="chain" id="PRO_5004794268" description="Lipoprotein" evidence="2">
    <location>
        <begin position="23"/>
        <end position="222"/>
    </location>
</feature>
<keyword evidence="2" id="KW-0732">Signal</keyword>
<feature type="compositionally biased region" description="Low complexity" evidence="1">
    <location>
        <begin position="62"/>
        <end position="84"/>
    </location>
</feature>
<organism evidence="3 4">
    <name type="scientific">Gemmatirosa kalamazoonensis</name>
    <dbReference type="NCBI Taxonomy" id="861299"/>
    <lineage>
        <taxon>Bacteria</taxon>
        <taxon>Pseudomonadati</taxon>
        <taxon>Gemmatimonadota</taxon>
        <taxon>Gemmatimonadia</taxon>
        <taxon>Gemmatimonadales</taxon>
        <taxon>Gemmatimonadaceae</taxon>
        <taxon>Gemmatirosa</taxon>
    </lineage>
</organism>
<name>W0RLQ0_9BACT</name>
<dbReference type="KEGG" id="gba:J421_4477"/>
<protein>
    <recommendedName>
        <fullName evidence="5">Lipoprotein</fullName>
    </recommendedName>
</protein>
<sequence length="222" mass="22661">MRRILLTLGTLAVAGCSTTRSGADSSAAAPDSAVATPPATAAPAPVPPAAATPDTAARDTAPHAPQTQVPAGRPAPSDSPSRPRLTPRPPRPVPHRMPPQDASAQPGNQASDQAAIDRLMREAKALAHVTGCTAADQCTVLPLGAKACGGPADYVVYCPRSTDVAALKAKAAELERAQKAFNAKYEIMSTCELRQPPRPSLVGGSCRAAYVGDAPVVPAVPR</sequence>
<evidence type="ECO:0000256" key="2">
    <source>
        <dbReference type="SAM" id="SignalP"/>
    </source>
</evidence>
<feature type="region of interest" description="Disordered" evidence="1">
    <location>
        <begin position="18"/>
        <end position="112"/>
    </location>
</feature>
<evidence type="ECO:0000313" key="3">
    <source>
        <dbReference type="EMBL" id="AHG92014.1"/>
    </source>
</evidence>
<reference evidence="3 4" key="1">
    <citation type="journal article" date="2014" name="Genome Announc.">
        <title>Genome Sequence and Methylome of Soil Bacterium Gemmatirosa kalamazoonensis KBS708T, a Member of the Rarely Cultivated Gemmatimonadetes Phylum.</title>
        <authorList>
            <person name="Debruyn J.M."/>
            <person name="Radosevich M."/>
            <person name="Wommack K.E."/>
            <person name="Polson S.W."/>
            <person name="Hauser L.J."/>
            <person name="Fawaz M.N."/>
            <person name="Korlach J."/>
            <person name="Tsai Y.C."/>
        </authorList>
    </citation>
    <scope>NUCLEOTIDE SEQUENCE [LARGE SCALE GENOMIC DNA]</scope>
    <source>
        <strain evidence="3 4">KBS708</strain>
    </source>
</reference>
<dbReference type="HOGENOM" id="CLU_1243840_0_0_0"/>
<dbReference type="EMBL" id="CP007128">
    <property type="protein sequence ID" value="AHG92014.1"/>
    <property type="molecule type" value="Genomic_DNA"/>
</dbReference>
<dbReference type="InParanoid" id="W0RLQ0"/>
<feature type="compositionally biased region" description="Low complexity" evidence="1">
    <location>
        <begin position="23"/>
        <end position="43"/>
    </location>
</feature>
<evidence type="ECO:0008006" key="5">
    <source>
        <dbReference type="Google" id="ProtNLM"/>
    </source>
</evidence>
<dbReference type="PROSITE" id="PS51257">
    <property type="entry name" value="PROKAR_LIPOPROTEIN"/>
    <property type="match status" value="1"/>
</dbReference>